<proteinExistence type="predicted"/>
<gene>
    <name evidence="1" type="ORF">Pla52n_63360</name>
</gene>
<dbReference type="AlphaFoldDB" id="A0A5C5ZY05"/>
<keyword evidence="2" id="KW-1185">Reference proteome</keyword>
<name>A0A5C5ZY05_9BACT</name>
<accession>A0A5C5ZY05</accession>
<reference evidence="1 2" key="1">
    <citation type="submission" date="2019-02" db="EMBL/GenBank/DDBJ databases">
        <title>Deep-cultivation of Planctomycetes and their phenomic and genomic characterization uncovers novel biology.</title>
        <authorList>
            <person name="Wiegand S."/>
            <person name="Jogler M."/>
            <person name="Boedeker C."/>
            <person name="Pinto D."/>
            <person name="Vollmers J."/>
            <person name="Rivas-Marin E."/>
            <person name="Kohn T."/>
            <person name="Peeters S.H."/>
            <person name="Heuer A."/>
            <person name="Rast P."/>
            <person name="Oberbeckmann S."/>
            <person name="Bunk B."/>
            <person name="Jeske O."/>
            <person name="Meyerdierks A."/>
            <person name="Storesund J.E."/>
            <person name="Kallscheuer N."/>
            <person name="Luecker S."/>
            <person name="Lage O.M."/>
            <person name="Pohl T."/>
            <person name="Merkel B.J."/>
            <person name="Hornburger P."/>
            <person name="Mueller R.-W."/>
            <person name="Bruemmer F."/>
            <person name="Labrenz M."/>
            <person name="Spormann A.M."/>
            <person name="Op Den Camp H."/>
            <person name="Overmann J."/>
            <person name="Amann R."/>
            <person name="Jetten M.S.M."/>
            <person name="Mascher T."/>
            <person name="Medema M.H."/>
            <person name="Devos D.P."/>
            <person name="Kaster A.-K."/>
            <person name="Ovreas L."/>
            <person name="Rohde M."/>
            <person name="Galperin M.Y."/>
            <person name="Jogler C."/>
        </authorList>
    </citation>
    <scope>NUCLEOTIDE SEQUENCE [LARGE SCALE GENOMIC DNA]</scope>
    <source>
        <strain evidence="1 2">Pla52n</strain>
    </source>
</reference>
<evidence type="ECO:0000313" key="1">
    <source>
        <dbReference type="EMBL" id="TWT92040.1"/>
    </source>
</evidence>
<comment type="caution">
    <text evidence="1">The sequence shown here is derived from an EMBL/GenBank/DDBJ whole genome shotgun (WGS) entry which is preliminary data.</text>
</comment>
<protein>
    <submittedName>
        <fullName evidence="1">Uncharacterized protein</fullName>
    </submittedName>
</protein>
<dbReference type="EMBL" id="SJPN01000012">
    <property type="protein sequence ID" value="TWT92040.1"/>
    <property type="molecule type" value="Genomic_DNA"/>
</dbReference>
<dbReference type="Proteomes" id="UP000320176">
    <property type="component" value="Unassembled WGS sequence"/>
</dbReference>
<dbReference type="OrthoDB" id="289661at2"/>
<organism evidence="1 2">
    <name type="scientific">Stieleria varia</name>
    <dbReference type="NCBI Taxonomy" id="2528005"/>
    <lineage>
        <taxon>Bacteria</taxon>
        <taxon>Pseudomonadati</taxon>
        <taxon>Planctomycetota</taxon>
        <taxon>Planctomycetia</taxon>
        <taxon>Pirellulales</taxon>
        <taxon>Pirellulaceae</taxon>
        <taxon>Stieleria</taxon>
    </lineage>
</organism>
<dbReference type="RefSeq" id="WP_146523257.1">
    <property type="nucleotide sequence ID" value="NZ_CP151726.1"/>
</dbReference>
<sequence>MSVNRVCHVSLFFLTILLLVPLGCRQPTEAEIASAKVQKVRDNPEMPDFEAIQLLAEAYFKTDAVRMDESNRVVIEARAANLSSMVDIGQDLGDAKQRAKRGTLFFFLQQLRKFTQSISNRQFDAMDITIQTAVNQGDGVNWVPTYQFVLEKQKMADFEMLFDKMDTAFGQPNQDFDRIFDASFPRLEKIWDVKLDAFDEFVYQRN</sequence>
<evidence type="ECO:0000313" key="2">
    <source>
        <dbReference type="Proteomes" id="UP000320176"/>
    </source>
</evidence>